<sequence>MMKAVNVHCRTGSLEMSAVSPPPEPNVHCRTGSLEKLNR</sequence>
<name>Q5WRW4_LEGPL</name>
<proteinExistence type="predicted"/>
<geneLocation type="plasmid" evidence="2 3">
    <name>pLPL</name>
</geneLocation>
<protein>
    <submittedName>
        <fullName evidence="2">Uncharacterized protein</fullName>
    </submittedName>
</protein>
<dbReference type="Proteomes" id="UP000002517">
    <property type="component" value="Plasmid pLPL"/>
</dbReference>
<dbReference type="HOGENOM" id="CLU_218313_1_0_6"/>
<evidence type="ECO:0000313" key="2">
    <source>
        <dbReference type="EMBL" id="CAH17363.1"/>
    </source>
</evidence>
<dbReference type="EMBL" id="CR628339">
    <property type="protein sequence ID" value="CAH17363.1"/>
    <property type="molecule type" value="Genomic_DNA"/>
</dbReference>
<dbReference type="KEGG" id="lpf:plpl0044"/>
<evidence type="ECO:0000256" key="1">
    <source>
        <dbReference type="SAM" id="MobiDB-lite"/>
    </source>
</evidence>
<accession>Q5WRW4</accession>
<organism evidence="2 3">
    <name type="scientific">Legionella pneumophila (strain Lens)</name>
    <dbReference type="NCBI Taxonomy" id="297245"/>
    <lineage>
        <taxon>Bacteria</taxon>
        <taxon>Pseudomonadati</taxon>
        <taxon>Pseudomonadota</taxon>
        <taxon>Gammaproteobacteria</taxon>
        <taxon>Legionellales</taxon>
        <taxon>Legionellaceae</taxon>
        <taxon>Legionella</taxon>
    </lineage>
</organism>
<evidence type="ECO:0000313" key="3">
    <source>
        <dbReference type="Proteomes" id="UP000002517"/>
    </source>
</evidence>
<dbReference type="AntiFam" id="ANF00050">
    <property type="entry name" value="Translation of CRISPR YPEST repeat 1"/>
</dbReference>
<feature type="region of interest" description="Disordered" evidence="1">
    <location>
        <begin position="1"/>
        <end position="39"/>
    </location>
</feature>
<keyword evidence="2" id="KW-0614">Plasmid</keyword>
<dbReference type="AlphaFoldDB" id="Q5WRW4"/>
<reference evidence="2 3" key="1">
    <citation type="journal article" date="2004" name="Nat. Genet.">
        <title>Evidence in the Legionella pneumophila genome for exploitation of host cell functions and high genome plasticity.</title>
        <authorList>
            <person name="Cazalet C."/>
            <person name="Rusniok C."/>
            <person name="Bruggemann H."/>
            <person name="Zidane N."/>
            <person name="Magnier A."/>
            <person name="Ma L."/>
            <person name="Tichit M."/>
            <person name="Jarraud S."/>
            <person name="Bouchier C."/>
            <person name="Vandenesch F."/>
            <person name="Kunst F."/>
            <person name="Etienne J."/>
            <person name="Glaser P."/>
            <person name="Buchrieser C."/>
        </authorList>
    </citation>
    <scope>NUCLEOTIDE SEQUENCE [LARGE SCALE GENOMIC DNA]</scope>
    <source>
        <strain evidence="2 3">Lens</strain>
        <plasmid evidence="3">Plasmid pLPL</plasmid>
    </source>
</reference>
<gene>
    <name evidence="2" type="ordered locus">plpl0044</name>
</gene>